<feature type="domain" description="HTH lacI-type" evidence="5">
    <location>
        <begin position="31"/>
        <end position="85"/>
    </location>
</feature>
<dbReference type="PROSITE" id="PS00356">
    <property type="entry name" value="HTH_LACI_1"/>
    <property type="match status" value="1"/>
</dbReference>
<feature type="region of interest" description="Disordered" evidence="4">
    <location>
        <begin position="1"/>
        <end position="21"/>
    </location>
</feature>
<evidence type="ECO:0000256" key="3">
    <source>
        <dbReference type="ARBA" id="ARBA00023163"/>
    </source>
</evidence>
<dbReference type="GO" id="GO:0003700">
    <property type="term" value="F:DNA-binding transcription factor activity"/>
    <property type="evidence" value="ECO:0007669"/>
    <property type="project" value="TreeGrafter"/>
</dbReference>
<dbReference type="SMART" id="SM00354">
    <property type="entry name" value="HTH_LACI"/>
    <property type="match status" value="1"/>
</dbReference>
<dbReference type="Gene3D" id="1.10.260.40">
    <property type="entry name" value="lambda repressor-like DNA-binding domains"/>
    <property type="match status" value="1"/>
</dbReference>
<dbReference type="InterPro" id="IPR028082">
    <property type="entry name" value="Peripla_BP_I"/>
</dbReference>
<evidence type="ECO:0000256" key="2">
    <source>
        <dbReference type="ARBA" id="ARBA00023125"/>
    </source>
</evidence>
<dbReference type="PROSITE" id="PS50932">
    <property type="entry name" value="HTH_LACI_2"/>
    <property type="match status" value="1"/>
</dbReference>
<dbReference type="Proteomes" id="UP000680132">
    <property type="component" value="Unassembled WGS sequence"/>
</dbReference>
<dbReference type="InterPro" id="IPR046335">
    <property type="entry name" value="LacI/GalR-like_sensor"/>
</dbReference>
<dbReference type="RefSeq" id="WP_208500287.1">
    <property type="nucleotide sequence ID" value="NZ_JAGFOA010000001.1"/>
</dbReference>
<evidence type="ECO:0000313" key="7">
    <source>
        <dbReference type="Proteomes" id="UP000680132"/>
    </source>
</evidence>
<dbReference type="InterPro" id="IPR000843">
    <property type="entry name" value="HTH_LacI"/>
</dbReference>
<evidence type="ECO:0000259" key="5">
    <source>
        <dbReference type="PROSITE" id="PS50932"/>
    </source>
</evidence>
<dbReference type="PANTHER" id="PTHR30146:SF153">
    <property type="entry name" value="LACTOSE OPERON REPRESSOR"/>
    <property type="match status" value="1"/>
</dbReference>
<gene>
    <name evidence="6" type="ORF">J5V96_03805</name>
</gene>
<dbReference type="CDD" id="cd01392">
    <property type="entry name" value="HTH_LacI"/>
    <property type="match status" value="1"/>
</dbReference>
<dbReference type="SUPFAM" id="SSF47413">
    <property type="entry name" value="lambda repressor-like DNA-binding domains"/>
    <property type="match status" value="1"/>
</dbReference>
<evidence type="ECO:0000313" key="6">
    <source>
        <dbReference type="EMBL" id="MBO3662633.1"/>
    </source>
</evidence>
<comment type="caution">
    <text evidence="6">The sequence shown here is derived from an EMBL/GenBank/DDBJ whole genome shotgun (WGS) entry which is preliminary data.</text>
</comment>
<dbReference type="Gene3D" id="3.40.50.2300">
    <property type="match status" value="2"/>
</dbReference>
<protein>
    <submittedName>
        <fullName evidence="6">LacI family DNA-binding transcriptional regulator</fullName>
    </submittedName>
</protein>
<accession>A0A939QPL9</accession>
<keyword evidence="2 6" id="KW-0238">DNA-binding</keyword>
<reference evidence="6" key="1">
    <citation type="submission" date="2021-03" db="EMBL/GenBank/DDBJ databases">
        <title>Microbacterium sp. nov., a novel actinobacterium isolated from cow dung.</title>
        <authorList>
            <person name="Zhang L."/>
        </authorList>
    </citation>
    <scope>NUCLEOTIDE SEQUENCE</scope>
    <source>
        <strain evidence="6">NEAU-LLB</strain>
    </source>
</reference>
<keyword evidence="3" id="KW-0804">Transcription</keyword>
<organism evidence="6 7">
    <name type="scientific">Microbacterium stercoris</name>
    <dbReference type="NCBI Taxonomy" id="2820289"/>
    <lineage>
        <taxon>Bacteria</taxon>
        <taxon>Bacillati</taxon>
        <taxon>Actinomycetota</taxon>
        <taxon>Actinomycetes</taxon>
        <taxon>Micrococcales</taxon>
        <taxon>Microbacteriaceae</taxon>
        <taxon>Microbacterium</taxon>
    </lineage>
</organism>
<dbReference type="AlphaFoldDB" id="A0A939QPL9"/>
<dbReference type="Pfam" id="PF13377">
    <property type="entry name" value="Peripla_BP_3"/>
    <property type="match status" value="1"/>
</dbReference>
<dbReference type="GO" id="GO:0000976">
    <property type="term" value="F:transcription cis-regulatory region binding"/>
    <property type="evidence" value="ECO:0007669"/>
    <property type="project" value="TreeGrafter"/>
</dbReference>
<name>A0A939QPL9_9MICO</name>
<proteinExistence type="predicted"/>
<keyword evidence="1" id="KW-0805">Transcription regulation</keyword>
<dbReference type="SUPFAM" id="SSF53822">
    <property type="entry name" value="Periplasmic binding protein-like I"/>
    <property type="match status" value="1"/>
</dbReference>
<dbReference type="PANTHER" id="PTHR30146">
    <property type="entry name" value="LACI-RELATED TRANSCRIPTIONAL REPRESSOR"/>
    <property type="match status" value="1"/>
</dbReference>
<keyword evidence="7" id="KW-1185">Reference proteome</keyword>
<sequence>MSSPAPSRSATSASRAATSASRAATSASRAATLGDVASEAGVSLATASRVLNGSRPVAHEYRRRVEEAAERLGYIANLSAQTTARGTSPVVALLVADIADPYFGQLAAGVTRAAESAGLITTIAITDRDAERELSLVRTLRGQRPRGIILATSRDTSVDPSALARELEAATAHGARIVTLGAGVAGSQVVPIDNLAGAEALGTAVAELGYRDAVIIAAREGVRTSDDRIAGFSAGFEAGGGAAPRVVRAGITRDAGYEAAATLLEAGLEPGTLLFGVSDVVAIGALSAVRDAGLVPGDDIAIAGFDDIAAGRDIVPGITTVSVPLEALGAQALEAAISDDWGGAAALPLEVRLRASTPRRA</sequence>
<dbReference type="CDD" id="cd06267">
    <property type="entry name" value="PBP1_LacI_sugar_binding-like"/>
    <property type="match status" value="1"/>
</dbReference>
<evidence type="ECO:0000256" key="4">
    <source>
        <dbReference type="SAM" id="MobiDB-lite"/>
    </source>
</evidence>
<dbReference type="Pfam" id="PF00356">
    <property type="entry name" value="LacI"/>
    <property type="match status" value="1"/>
</dbReference>
<dbReference type="EMBL" id="JAGFOA010000001">
    <property type="protein sequence ID" value="MBO3662633.1"/>
    <property type="molecule type" value="Genomic_DNA"/>
</dbReference>
<evidence type="ECO:0000256" key="1">
    <source>
        <dbReference type="ARBA" id="ARBA00023015"/>
    </source>
</evidence>
<dbReference type="InterPro" id="IPR010982">
    <property type="entry name" value="Lambda_DNA-bd_dom_sf"/>
</dbReference>
<dbReference type="PRINTS" id="PR00036">
    <property type="entry name" value="HTHLACI"/>
</dbReference>